<evidence type="ECO:0000256" key="1">
    <source>
        <dbReference type="SAM" id="Phobius"/>
    </source>
</evidence>
<accession>A0A6G1LES2</accession>
<keyword evidence="3" id="KW-1185">Reference proteome</keyword>
<dbReference type="EMBL" id="ML995824">
    <property type="protein sequence ID" value="KAF2770664.1"/>
    <property type="molecule type" value="Genomic_DNA"/>
</dbReference>
<evidence type="ECO:0000313" key="2">
    <source>
        <dbReference type="EMBL" id="KAF2770664.1"/>
    </source>
</evidence>
<name>A0A6G1LES2_9PEZI</name>
<evidence type="ECO:0000313" key="3">
    <source>
        <dbReference type="Proteomes" id="UP000799436"/>
    </source>
</evidence>
<feature type="transmembrane region" description="Helical" evidence="1">
    <location>
        <begin position="32"/>
        <end position="51"/>
    </location>
</feature>
<protein>
    <submittedName>
        <fullName evidence="2">Uncharacterized protein</fullName>
    </submittedName>
</protein>
<keyword evidence="1" id="KW-0472">Membrane</keyword>
<dbReference type="Proteomes" id="UP000799436">
    <property type="component" value="Unassembled WGS sequence"/>
</dbReference>
<organism evidence="2 3">
    <name type="scientific">Teratosphaeria nubilosa</name>
    <dbReference type="NCBI Taxonomy" id="161662"/>
    <lineage>
        <taxon>Eukaryota</taxon>
        <taxon>Fungi</taxon>
        <taxon>Dikarya</taxon>
        <taxon>Ascomycota</taxon>
        <taxon>Pezizomycotina</taxon>
        <taxon>Dothideomycetes</taxon>
        <taxon>Dothideomycetidae</taxon>
        <taxon>Mycosphaerellales</taxon>
        <taxon>Teratosphaeriaceae</taxon>
        <taxon>Teratosphaeria</taxon>
    </lineage>
</organism>
<dbReference type="AlphaFoldDB" id="A0A6G1LES2"/>
<gene>
    <name evidence="2" type="ORF">EJ03DRAFT_60620</name>
</gene>
<reference evidence="2" key="1">
    <citation type="journal article" date="2020" name="Stud. Mycol.">
        <title>101 Dothideomycetes genomes: a test case for predicting lifestyles and emergence of pathogens.</title>
        <authorList>
            <person name="Haridas S."/>
            <person name="Albert R."/>
            <person name="Binder M."/>
            <person name="Bloem J."/>
            <person name="Labutti K."/>
            <person name="Salamov A."/>
            <person name="Andreopoulos B."/>
            <person name="Baker S."/>
            <person name="Barry K."/>
            <person name="Bills G."/>
            <person name="Bluhm B."/>
            <person name="Cannon C."/>
            <person name="Castanera R."/>
            <person name="Culley D."/>
            <person name="Daum C."/>
            <person name="Ezra D."/>
            <person name="Gonzalez J."/>
            <person name="Henrissat B."/>
            <person name="Kuo A."/>
            <person name="Liang C."/>
            <person name="Lipzen A."/>
            <person name="Lutzoni F."/>
            <person name="Magnuson J."/>
            <person name="Mondo S."/>
            <person name="Nolan M."/>
            <person name="Ohm R."/>
            <person name="Pangilinan J."/>
            <person name="Park H.-J."/>
            <person name="Ramirez L."/>
            <person name="Alfaro M."/>
            <person name="Sun H."/>
            <person name="Tritt A."/>
            <person name="Yoshinaga Y."/>
            <person name="Zwiers L.-H."/>
            <person name="Turgeon B."/>
            <person name="Goodwin S."/>
            <person name="Spatafora J."/>
            <person name="Crous P."/>
            <person name="Grigoriev I."/>
        </authorList>
    </citation>
    <scope>NUCLEOTIDE SEQUENCE</scope>
    <source>
        <strain evidence="2">CBS 116005</strain>
    </source>
</reference>
<sequence>MTSYAWPHGYESHLLGRIARLLLAVEDLCSHWPLFLLAICYFTTAILNSIANAR</sequence>
<keyword evidence="1" id="KW-0812">Transmembrane</keyword>
<keyword evidence="1" id="KW-1133">Transmembrane helix</keyword>
<proteinExistence type="predicted"/>